<dbReference type="PROSITE" id="PS50059">
    <property type="entry name" value="FKBP_PPIASE"/>
    <property type="match status" value="2"/>
</dbReference>
<sequence>MFRRALRSTCRSAASKRAQMQRSTTCLSAAFHAIAKPTHVAAMAPFMRTATKASAVRAFSSATPTVGLGDQVFVCIEGKLDNGEIFDERDDTPQKFTVGDGDMIVGLEEALLGMKKGETKTVVIPPEMAFGPADDADNRVRIPRSELNLLPSEEKMLEIGSYLGLDDEEGDAAKIVEIDDDSIVVDMSHELAGKTVHLTIELVDHIPIERQQASERLVIPQVITSGDDENYPEKGDTLAVHYEGKLTNGKVFDSSRARGQPFEFRVGVGHVIKGWDEGMILMSKGERSRLYIPAEKAYGRQGAPPVIPPNSDLIFDVELIQIKKQ</sequence>
<evidence type="ECO:0000256" key="2">
    <source>
        <dbReference type="ARBA" id="ARBA00013194"/>
    </source>
</evidence>
<dbReference type="InterPro" id="IPR046357">
    <property type="entry name" value="PPIase_dom_sf"/>
</dbReference>
<dbReference type="VEuPathDB" id="FungiDB:SPRG_03860"/>
<accession>A0A067CWT4</accession>
<evidence type="ECO:0000256" key="5">
    <source>
        <dbReference type="PROSITE-ProRule" id="PRU00277"/>
    </source>
</evidence>
<dbReference type="InterPro" id="IPR001179">
    <property type="entry name" value="PPIase_FKBP_dom"/>
</dbReference>
<dbReference type="Pfam" id="PF00254">
    <property type="entry name" value="FKBP_C"/>
    <property type="match status" value="2"/>
</dbReference>
<dbReference type="STRING" id="695850.A0A067CWT4"/>
<dbReference type="KEGG" id="spar:SPRG_03860"/>
<dbReference type="PANTHER" id="PTHR43811:SF19">
    <property type="entry name" value="39 KDA FK506-BINDING NUCLEAR PROTEIN"/>
    <property type="match status" value="1"/>
</dbReference>
<dbReference type="SUPFAM" id="SSF54534">
    <property type="entry name" value="FKBP-like"/>
    <property type="match status" value="2"/>
</dbReference>
<evidence type="ECO:0000256" key="1">
    <source>
        <dbReference type="ARBA" id="ARBA00000971"/>
    </source>
</evidence>
<evidence type="ECO:0000256" key="3">
    <source>
        <dbReference type="ARBA" id="ARBA00023110"/>
    </source>
</evidence>
<evidence type="ECO:0000256" key="4">
    <source>
        <dbReference type="ARBA" id="ARBA00023235"/>
    </source>
</evidence>
<organism evidence="7 8">
    <name type="scientific">Saprolegnia parasitica (strain CBS 223.65)</name>
    <dbReference type="NCBI Taxonomy" id="695850"/>
    <lineage>
        <taxon>Eukaryota</taxon>
        <taxon>Sar</taxon>
        <taxon>Stramenopiles</taxon>
        <taxon>Oomycota</taxon>
        <taxon>Saprolegniomycetes</taxon>
        <taxon>Saprolegniales</taxon>
        <taxon>Saprolegniaceae</taxon>
        <taxon>Saprolegnia</taxon>
    </lineage>
</organism>
<evidence type="ECO:0000313" key="7">
    <source>
        <dbReference type="EMBL" id="KDO31242.1"/>
    </source>
</evidence>
<dbReference type="GeneID" id="24126338"/>
<dbReference type="Proteomes" id="UP000030745">
    <property type="component" value="Unassembled WGS sequence"/>
</dbReference>
<dbReference type="AlphaFoldDB" id="A0A067CWT4"/>
<evidence type="ECO:0000259" key="6">
    <source>
        <dbReference type="PROSITE" id="PS50059"/>
    </source>
</evidence>
<protein>
    <recommendedName>
        <fullName evidence="2 5">peptidylprolyl isomerase</fullName>
        <ecNumber evidence="2 5">5.2.1.8</ecNumber>
    </recommendedName>
</protein>
<gene>
    <name evidence="7" type="ORF">SPRG_03860</name>
</gene>
<dbReference type="FunFam" id="3.10.50.40:FF:000047">
    <property type="entry name" value="Peptidylprolyl isomerase"/>
    <property type="match status" value="1"/>
</dbReference>
<proteinExistence type="predicted"/>
<dbReference type="GO" id="GO:0003755">
    <property type="term" value="F:peptidyl-prolyl cis-trans isomerase activity"/>
    <property type="evidence" value="ECO:0007669"/>
    <property type="project" value="UniProtKB-KW"/>
</dbReference>
<name>A0A067CWT4_SAPPC</name>
<reference evidence="7 8" key="1">
    <citation type="journal article" date="2013" name="PLoS Genet.">
        <title>Distinctive expansion of potential virulence genes in the genome of the oomycete fish pathogen Saprolegnia parasitica.</title>
        <authorList>
            <person name="Jiang R.H."/>
            <person name="de Bruijn I."/>
            <person name="Haas B.J."/>
            <person name="Belmonte R."/>
            <person name="Lobach L."/>
            <person name="Christie J."/>
            <person name="van den Ackerveken G."/>
            <person name="Bottin A."/>
            <person name="Bulone V."/>
            <person name="Diaz-Moreno S.M."/>
            <person name="Dumas B."/>
            <person name="Fan L."/>
            <person name="Gaulin E."/>
            <person name="Govers F."/>
            <person name="Grenville-Briggs L.J."/>
            <person name="Horner N.R."/>
            <person name="Levin J.Z."/>
            <person name="Mammella M."/>
            <person name="Meijer H.J."/>
            <person name="Morris P."/>
            <person name="Nusbaum C."/>
            <person name="Oome S."/>
            <person name="Phillips A.J."/>
            <person name="van Rooyen D."/>
            <person name="Rzeszutek E."/>
            <person name="Saraiva M."/>
            <person name="Secombes C.J."/>
            <person name="Seidl M.F."/>
            <person name="Snel B."/>
            <person name="Stassen J.H."/>
            <person name="Sykes S."/>
            <person name="Tripathy S."/>
            <person name="van den Berg H."/>
            <person name="Vega-Arreguin J.C."/>
            <person name="Wawra S."/>
            <person name="Young S.K."/>
            <person name="Zeng Q."/>
            <person name="Dieguez-Uribeondo J."/>
            <person name="Russ C."/>
            <person name="Tyler B.M."/>
            <person name="van West P."/>
        </authorList>
    </citation>
    <scope>NUCLEOTIDE SEQUENCE [LARGE SCALE GENOMIC DNA]</scope>
    <source>
        <strain evidence="7 8">CBS 223.65</strain>
    </source>
</reference>
<feature type="domain" description="PPIase FKBP-type" evidence="6">
    <location>
        <begin position="235"/>
        <end position="323"/>
    </location>
</feature>
<evidence type="ECO:0000313" key="8">
    <source>
        <dbReference type="Proteomes" id="UP000030745"/>
    </source>
</evidence>
<dbReference type="RefSeq" id="XP_012197845.1">
    <property type="nucleotide sequence ID" value="XM_012342455.1"/>
</dbReference>
<dbReference type="EC" id="5.2.1.8" evidence="2 5"/>
<keyword evidence="3 5" id="KW-0697">Rotamase</keyword>
<dbReference type="PANTHER" id="PTHR43811">
    <property type="entry name" value="FKBP-TYPE PEPTIDYL-PROLYL CIS-TRANS ISOMERASE FKPA"/>
    <property type="match status" value="1"/>
</dbReference>
<dbReference type="OrthoDB" id="1902587at2759"/>
<feature type="domain" description="PPIase FKBP-type" evidence="6">
    <location>
        <begin position="69"/>
        <end position="158"/>
    </location>
</feature>
<keyword evidence="8" id="KW-1185">Reference proteome</keyword>
<dbReference type="Gene3D" id="3.10.50.40">
    <property type="match status" value="2"/>
</dbReference>
<dbReference type="OMA" id="DEGVMRM"/>
<keyword evidence="4 5" id="KW-0413">Isomerase</keyword>
<dbReference type="EMBL" id="KK583198">
    <property type="protein sequence ID" value="KDO31242.1"/>
    <property type="molecule type" value="Genomic_DNA"/>
</dbReference>
<comment type="catalytic activity">
    <reaction evidence="1 5">
        <text>[protein]-peptidylproline (omega=180) = [protein]-peptidylproline (omega=0)</text>
        <dbReference type="Rhea" id="RHEA:16237"/>
        <dbReference type="Rhea" id="RHEA-COMP:10747"/>
        <dbReference type="Rhea" id="RHEA-COMP:10748"/>
        <dbReference type="ChEBI" id="CHEBI:83833"/>
        <dbReference type="ChEBI" id="CHEBI:83834"/>
        <dbReference type="EC" id="5.2.1.8"/>
    </reaction>
</comment>